<dbReference type="Gene3D" id="2.40.10.10">
    <property type="entry name" value="Trypsin-like serine proteases"/>
    <property type="match status" value="1"/>
</dbReference>
<reference evidence="8" key="1">
    <citation type="submission" date="2022-01" db="EMBL/GenBank/DDBJ databases">
        <authorList>
            <person name="King R."/>
        </authorList>
    </citation>
    <scope>NUCLEOTIDE SEQUENCE</scope>
</reference>
<dbReference type="AlphaFoldDB" id="A0A9N9MU68"/>
<feature type="chain" id="PRO_5040388309" description="CLIP domain-containing serine protease" evidence="5">
    <location>
        <begin position="20"/>
        <end position="381"/>
    </location>
</feature>
<evidence type="ECO:0000259" key="6">
    <source>
        <dbReference type="PROSITE" id="PS50240"/>
    </source>
</evidence>
<evidence type="ECO:0000313" key="9">
    <source>
        <dbReference type="Proteomes" id="UP001152799"/>
    </source>
</evidence>
<keyword evidence="4" id="KW-0720">Serine protease</keyword>
<feature type="domain" description="Clip" evidence="7">
    <location>
        <begin position="28"/>
        <end position="75"/>
    </location>
</feature>
<dbReference type="InterPro" id="IPR033116">
    <property type="entry name" value="TRYPSIN_SER"/>
</dbReference>
<feature type="signal peptide" evidence="5">
    <location>
        <begin position="1"/>
        <end position="19"/>
    </location>
</feature>
<dbReference type="InterPro" id="IPR009003">
    <property type="entry name" value="Peptidase_S1_PA"/>
</dbReference>
<keyword evidence="4" id="KW-0645">Protease</keyword>
<dbReference type="PANTHER" id="PTHR24252:SF7">
    <property type="entry name" value="HYALIN"/>
    <property type="match status" value="1"/>
</dbReference>
<evidence type="ECO:0000256" key="3">
    <source>
        <dbReference type="ARBA" id="ARBA00024195"/>
    </source>
</evidence>
<keyword evidence="1 5" id="KW-0732">Signal</keyword>
<evidence type="ECO:0000313" key="8">
    <source>
        <dbReference type="EMBL" id="CAG9768749.1"/>
    </source>
</evidence>
<dbReference type="SMART" id="SM00020">
    <property type="entry name" value="Tryp_SPc"/>
    <property type="match status" value="1"/>
</dbReference>
<dbReference type="OrthoDB" id="6339452at2759"/>
<dbReference type="InterPro" id="IPR001314">
    <property type="entry name" value="Peptidase_S1A"/>
</dbReference>
<dbReference type="PROSITE" id="PS00134">
    <property type="entry name" value="TRYPSIN_HIS"/>
    <property type="match status" value="1"/>
</dbReference>
<evidence type="ECO:0000256" key="4">
    <source>
        <dbReference type="RuleBase" id="RU363034"/>
    </source>
</evidence>
<dbReference type="InterPro" id="IPR022700">
    <property type="entry name" value="CLIP"/>
</dbReference>
<evidence type="ECO:0000256" key="5">
    <source>
        <dbReference type="SAM" id="SignalP"/>
    </source>
</evidence>
<comment type="similarity">
    <text evidence="3">Belongs to the peptidase S1 family. CLIP subfamily.</text>
</comment>
<dbReference type="PROSITE" id="PS50240">
    <property type="entry name" value="TRYPSIN_DOM"/>
    <property type="match status" value="1"/>
</dbReference>
<proteinExistence type="inferred from homology"/>
<keyword evidence="9" id="KW-1185">Reference proteome</keyword>
<keyword evidence="4" id="KW-0378">Hydrolase</keyword>
<dbReference type="PANTHER" id="PTHR24252">
    <property type="entry name" value="ACROSIN-RELATED"/>
    <property type="match status" value="1"/>
</dbReference>
<gene>
    <name evidence="8" type="ORF">CEUTPL_LOCUS9272</name>
</gene>
<dbReference type="CDD" id="cd00190">
    <property type="entry name" value="Tryp_SPc"/>
    <property type="match status" value="1"/>
</dbReference>
<dbReference type="SUPFAM" id="SSF50494">
    <property type="entry name" value="Trypsin-like serine proteases"/>
    <property type="match status" value="1"/>
</dbReference>
<sequence>MLHAFCLILFFANFNCYLAKQWLSEGDSCVVNKTNENGICKFLSNCPSEQAKLKLNIHPTLCGFKGNNNMPIICCPEARPVIQTRQLGDIADEMCRNYSQYVFTEELSPLSIINAASIKIYQCPFEKLPLILGGNASERYEFPHMVQLGFGDKSRIKWACGGSLISEQHILTAGHCVNPENLGLVQYARMGFINVDDTENKQQFNIIERTVHPQYQAPSPYNDIAVLKLEKKPKLSLFLRPACLYNKREVPGHNAIVTGWGRQSEHGPESKVLLKTVLQYYNQSYCNSIFQRTITLRSEGIKEEQMICAGYESETRDACQGDSGGPLQIYSTREGYYMACMYDIIGVTSFGIGCGRSTKIPGVYARVSNYVKWIEDIVWPQ</sequence>
<name>A0A9N9MU68_9CUCU</name>
<feature type="domain" description="Peptidase S1" evidence="6">
    <location>
        <begin position="131"/>
        <end position="379"/>
    </location>
</feature>
<dbReference type="InterPro" id="IPR043504">
    <property type="entry name" value="Peptidase_S1_PA_chymotrypsin"/>
</dbReference>
<dbReference type="GO" id="GO:0006508">
    <property type="term" value="P:proteolysis"/>
    <property type="evidence" value="ECO:0007669"/>
    <property type="project" value="UniProtKB-KW"/>
</dbReference>
<dbReference type="PROSITE" id="PS00135">
    <property type="entry name" value="TRYPSIN_SER"/>
    <property type="match status" value="1"/>
</dbReference>
<accession>A0A9N9MU68</accession>
<organism evidence="8 9">
    <name type="scientific">Ceutorhynchus assimilis</name>
    <name type="common">cabbage seed weevil</name>
    <dbReference type="NCBI Taxonomy" id="467358"/>
    <lineage>
        <taxon>Eukaryota</taxon>
        <taxon>Metazoa</taxon>
        <taxon>Ecdysozoa</taxon>
        <taxon>Arthropoda</taxon>
        <taxon>Hexapoda</taxon>
        <taxon>Insecta</taxon>
        <taxon>Pterygota</taxon>
        <taxon>Neoptera</taxon>
        <taxon>Endopterygota</taxon>
        <taxon>Coleoptera</taxon>
        <taxon>Polyphaga</taxon>
        <taxon>Cucujiformia</taxon>
        <taxon>Curculionidae</taxon>
        <taxon>Ceutorhynchinae</taxon>
        <taxon>Ceutorhynchus</taxon>
    </lineage>
</organism>
<dbReference type="InterPro" id="IPR018114">
    <property type="entry name" value="TRYPSIN_HIS"/>
</dbReference>
<dbReference type="Pfam" id="PF00089">
    <property type="entry name" value="Trypsin"/>
    <property type="match status" value="1"/>
</dbReference>
<evidence type="ECO:0008006" key="10">
    <source>
        <dbReference type="Google" id="ProtNLM"/>
    </source>
</evidence>
<dbReference type="Proteomes" id="UP001152799">
    <property type="component" value="Chromosome 5"/>
</dbReference>
<evidence type="ECO:0000259" key="7">
    <source>
        <dbReference type="PROSITE" id="PS51888"/>
    </source>
</evidence>
<evidence type="ECO:0000256" key="2">
    <source>
        <dbReference type="ARBA" id="ARBA00023157"/>
    </source>
</evidence>
<dbReference type="EMBL" id="OU892281">
    <property type="protein sequence ID" value="CAG9768749.1"/>
    <property type="molecule type" value="Genomic_DNA"/>
</dbReference>
<keyword evidence="2" id="KW-1015">Disulfide bond</keyword>
<dbReference type="InterPro" id="IPR001254">
    <property type="entry name" value="Trypsin_dom"/>
</dbReference>
<dbReference type="PRINTS" id="PR00722">
    <property type="entry name" value="CHYMOTRYPSIN"/>
</dbReference>
<dbReference type="GO" id="GO:0004252">
    <property type="term" value="F:serine-type endopeptidase activity"/>
    <property type="evidence" value="ECO:0007669"/>
    <property type="project" value="InterPro"/>
</dbReference>
<protein>
    <recommendedName>
        <fullName evidence="10">CLIP domain-containing serine protease</fullName>
    </recommendedName>
</protein>
<dbReference type="PROSITE" id="PS51888">
    <property type="entry name" value="CLIP"/>
    <property type="match status" value="1"/>
</dbReference>
<evidence type="ECO:0000256" key="1">
    <source>
        <dbReference type="ARBA" id="ARBA00022729"/>
    </source>
</evidence>
<dbReference type="FunFam" id="2.40.10.10:FF:000002">
    <property type="entry name" value="Transmembrane protease serine"/>
    <property type="match status" value="1"/>
</dbReference>
<dbReference type="FunFam" id="2.40.10.10:FF:000068">
    <property type="entry name" value="transmembrane protease serine 2"/>
    <property type="match status" value="1"/>
</dbReference>